<dbReference type="InterPro" id="IPR014756">
    <property type="entry name" value="Ig_E-set"/>
</dbReference>
<comment type="caution">
    <text evidence="11">The sequence shown here is derived from an EMBL/GenBank/DDBJ whole genome shotgun (WGS) entry which is preliminary data.</text>
</comment>
<evidence type="ECO:0000256" key="3">
    <source>
        <dbReference type="ARBA" id="ARBA00022729"/>
    </source>
</evidence>
<evidence type="ECO:0000313" key="11">
    <source>
        <dbReference type="EMBL" id="KAI8039102.1"/>
    </source>
</evidence>
<evidence type="ECO:0000256" key="6">
    <source>
        <dbReference type="ARBA" id="ARBA00055116"/>
    </source>
</evidence>
<dbReference type="FunFam" id="1.20.1370.10:FF:000003">
    <property type="entry name" value="Larval serum protein 1 gamma"/>
    <property type="match status" value="1"/>
</dbReference>
<dbReference type="PANTHER" id="PTHR11511">
    <property type="entry name" value="LARVAL STORAGE PROTEIN/PHENOLOXIDASE"/>
    <property type="match status" value="1"/>
</dbReference>
<dbReference type="EMBL" id="JAMKOV010000006">
    <property type="protein sequence ID" value="KAI8039102.1"/>
    <property type="molecule type" value="Genomic_DNA"/>
</dbReference>
<dbReference type="Gene3D" id="1.10.1280.10">
    <property type="entry name" value="Di-copper center containing domain from catechol oxidase"/>
    <property type="match status" value="1"/>
</dbReference>
<dbReference type="SUPFAM" id="SSF48050">
    <property type="entry name" value="Hemocyanin, N-terminal domain"/>
    <property type="match status" value="1"/>
</dbReference>
<keyword evidence="7" id="KW-0812">Transmembrane</keyword>
<keyword evidence="4" id="KW-0758">Storage protein</keyword>
<evidence type="ECO:0000259" key="9">
    <source>
        <dbReference type="Pfam" id="PF03722"/>
    </source>
</evidence>
<keyword evidence="7" id="KW-0472">Membrane</keyword>
<dbReference type="InterPro" id="IPR036697">
    <property type="entry name" value="Hemocyanin_N_sf"/>
</dbReference>
<dbReference type="FunFam" id="2.60.40.1520:FF:000002">
    <property type="entry name" value="Larval serum protein 2"/>
    <property type="match status" value="1"/>
</dbReference>
<dbReference type="InterPro" id="IPR005203">
    <property type="entry name" value="Hemocyanin_C"/>
</dbReference>
<dbReference type="GO" id="GO:0005616">
    <property type="term" value="C:larval serum protein complex"/>
    <property type="evidence" value="ECO:0007669"/>
    <property type="project" value="UniProtKB-ARBA"/>
</dbReference>
<dbReference type="Proteomes" id="UP001059596">
    <property type="component" value="Unassembled WGS sequence"/>
</dbReference>
<proteinExistence type="inferred from homology"/>
<dbReference type="InterPro" id="IPR008922">
    <property type="entry name" value="Di-copper_centre_dom_sf"/>
</dbReference>
<feature type="transmembrane region" description="Helical" evidence="7">
    <location>
        <begin position="49"/>
        <end position="66"/>
    </location>
</feature>
<name>A0A9P9YLB9_9MUSC</name>
<dbReference type="PRINTS" id="PR00187">
    <property type="entry name" value="HAEMOCYANIN"/>
</dbReference>
<dbReference type="Gene3D" id="2.60.40.1520">
    <property type="entry name" value="Hemocyanin, C-terminal domain"/>
    <property type="match status" value="1"/>
</dbReference>
<dbReference type="PANTHER" id="PTHR11511:SF5">
    <property type="entry name" value="FAT-BODY PROTEIN 1-RELATED"/>
    <property type="match status" value="1"/>
</dbReference>
<protein>
    <recommendedName>
        <fullName evidence="13">Larval serum protein 1 gamma chain</fullName>
    </recommendedName>
</protein>
<gene>
    <name evidence="11" type="ORF">M5D96_007817</name>
</gene>
<feature type="domain" description="Hemocyanin middle" evidence="8">
    <location>
        <begin position="205"/>
        <end position="536"/>
    </location>
</feature>
<feature type="domain" description="Hemocyanin N-terminal" evidence="9">
    <location>
        <begin position="77"/>
        <end position="198"/>
    </location>
</feature>
<dbReference type="PROSITE" id="PS00210">
    <property type="entry name" value="HEMOCYANIN_2"/>
    <property type="match status" value="1"/>
</dbReference>
<evidence type="ECO:0000256" key="2">
    <source>
        <dbReference type="ARBA" id="ARBA00022525"/>
    </source>
</evidence>
<keyword evidence="7" id="KW-1133">Transmembrane helix</keyword>
<evidence type="ECO:0000256" key="1">
    <source>
        <dbReference type="ARBA" id="ARBA00004239"/>
    </source>
</evidence>
<evidence type="ECO:0000256" key="7">
    <source>
        <dbReference type="SAM" id="Phobius"/>
    </source>
</evidence>
<sequence>MQIDPSRGYKRPRLGAVKTTDFRCWSLSEPKPEQLKNQTAGAKGPRMKLTLVILALVGCVAAFSVPTQKVKIADKTFLERQKFLFEIVHRIDEPLMFEEWIKMGQKLITDKAQYETFDFYMEKFWESYKLGALLPKGEFFGALVKTHHKQAYGLFNFFFYAKDWETFVRNVAWARIHVNEGMFVYALTLAVIHKPEFEGLILPQIYEIFPQYFFNSKFVYEAEKFDYEVFSKLIMYEKEYKDILYKDYSEFTGNFYFYTKDWKTWQWYKMMGLDQEWYVEDKYFLRENFAQFVNDPKYVDVVKGLKKFYMPVDYTRDISFFNDETKMTYFTEDLGWNAYWYYLNMDYAFFLNGKQFGLDKDRRGEYWIYNVQQILARYYQERLANGFGEIPEFFWYKQIEYGYDPQLIYYNGIGYSYRKNYYDFYTYGNFEMYNHVQNFFSRVYKVLETGIYKTADGQVFDLHKPEAVKFVANYLQGNADTFDKYFFNYYYMLAHMYFADVDYTQMDVFPNVFLNFETMLRDPFFYTFYKKFTDVFYTFKYYLKPYTQKDLFYEGITIKDVSVSKLVTYYDIVDFDVTNLLNDKMTFVDGQYVWDKALLARQARLNHKPFDFEFTIESDKVQKGVVRVFLGPKFDEYGRVIPLDYNRKNFVQIDSFVYPFIAGTNTIKRSSKEFAWTAEDRITYTELYKYVMLASEGKYDFPLDISEPHNAFPDRLVLPKGWEQGMPMQFYFFVSPFAEEYEQFSNFDYTYSSGVGSGTRFVDSKPFGYPFDRQIDEYDFFVPNGFFKDVKVYYVDTFAKYFEKKYAQFGTFDYSIEY</sequence>
<keyword evidence="3" id="KW-0732">Signal</keyword>
<dbReference type="InterPro" id="IPR037020">
    <property type="entry name" value="Hemocyanin_C_sf"/>
</dbReference>
<evidence type="ECO:0008006" key="13">
    <source>
        <dbReference type="Google" id="ProtNLM"/>
    </source>
</evidence>
<comment type="similarity">
    <text evidence="5">Belongs to the hemocyanin family.</text>
</comment>
<dbReference type="Pfam" id="PF03723">
    <property type="entry name" value="Hemocyanin_C"/>
    <property type="match status" value="1"/>
</dbReference>
<dbReference type="InterPro" id="IPR013788">
    <property type="entry name" value="Hemocyanin/hexamerin"/>
</dbReference>
<dbReference type="GO" id="GO:0097009">
    <property type="term" value="P:energy homeostasis"/>
    <property type="evidence" value="ECO:0007669"/>
    <property type="project" value="UniProtKB-ARBA"/>
</dbReference>
<dbReference type="Pfam" id="PF00372">
    <property type="entry name" value="Hemocyanin_M"/>
    <property type="match status" value="1"/>
</dbReference>
<comment type="subcellular location">
    <subcellularLocation>
        <location evidence="1">Secreted</location>
        <location evidence="1">Extracellular space</location>
    </subcellularLocation>
</comment>
<dbReference type="InterPro" id="IPR000896">
    <property type="entry name" value="Hemocyanin/hexamerin_mid_dom"/>
</dbReference>
<evidence type="ECO:0000256" key="4">
    <source>
        <dbReference type="ARBA" id="ARBA00022761"/>
    </source>
</evidence>
<evidence type="ECO:0000313" key="12">
    <source>
        <dbReference type="Proteomes" id="UP001059596"/>
    </source>
</evidence>
<dbReference type="SUPFAM" id="SSF81296">
    <property type="entry name" value="E set domains"/>
    <property type="match status" value="1"/>
</dbReference>
<reference evidence="11" key="1">
    <citation type="journal article" date="2023" name="Genome Biol. Evol.">
        <title>Long-read-based Genome Assembly of Drosophila gunungcola Reveals Fewer Chemosensory Genes in Flower-breeding Species.</title>
        <authorList>
            <person name="Negi A."/>
            <person name="Liao B.Y."/>
            <person name="Yeh S.D."/>
        </authorList>
    </citation>
    <scope>NUCLEOTIDE SEQUENCE</scope>
    <source>
        <strain evidence="11">Sukarami</strain>
    </source>
</reference>
<dbReference type="SUPFAM" id="SSF48056">
    <property type="entry name" value="Di-copper centre-containing domain"/>
    <property type="match status" value="1"/>
</dbReference>
<comment type="function">
    <text evidence="6">Larval storage protein (LSP) which may serve as a store of amino acids for synthesis of adult proteins.</text>
</comment>
<evidence type="ECO:0000259" key="10">
    <source>
        <dbReference type="Pfam" id="PF03723"/>
    </source>
</evidence>
<evidence type="ECO:0000259" key="8">
    <source>
        <dbReference type="Pfam" id="PF00372"/>
    </source>
</evidence>
<keyword evidence="12" id="KW-1185">Reference proteome</keyword>
<dbReference type="AlphaFoldDB" id="A0A9P9YLB9"/>
<dbReference type="Gene3D" id="1.20.1370.10">
    <property type="entry name" value="Hemocyanin, N-terminal domain"/>
    <property type="match status" value="1"/>
</dbReference>
<keyword evidence="2" id="KW-0964">Secreted</keyword>
<dbReference type="InterPro" id="IPR005204">
    <property type="entry name" value="Hemocyanin_N"/>
</dbReference>
<organism evidence="11 12">
    <name type="scientific">Drosophila gunungcola</name>
    <name type="common">fruit fly</name>
    <dbReference type="NCBI Taxonomy" id="103775"/>
    <lineage>
        <taxon>Eukaryota</taxon>
        <taxon>Metazoa</taxon>
        <taxon>Ecdysozoa</taxon>
        <taxon>Arthropoda</taxon>
        <taxon>Hexapoda</taxon>
        <taxon>Insecta</taxon>
        <taxon>Pterygota</taxon>
        <taxon>Neoptera</taxon>
        <taxon>Endopterygota</taxon>
        <taxon>Diptera</taxon>
        <taxon>Brachycera</taxon>
        <taxon>Muscomorpha</taxon>
        <taxon>Ephydroidea</taxon>
        <taxon>Drosophilidae</taxon>
        <taxon>Drosophila</taxon>
        <taxon>Sophophora</taxon>
    </lineage>
</organism>
<evidence type="ECO:0000256" key="5">
    <source>
        <dbReference type="ARBA" id="ARBA00038082"/>
    </source>
</evidence>
<feature type="domain" description="Hemocyanin C-terminal" evidence="10">
    <location>
        <begin position="545"/>
        <end position="794"/>
    </location>
</feature>
<accession>A0A9P9YLB9</accession>
<dbReference type="Pfam" id="PF03722">
    <property type="entry name" value="Hemocyanin_N"/>
    <property type="match status" value="1"/>
</dbReference>
<dbReference type="GO" id="GO:0045735">
    <property type="term" value="F:nutrient reservoir activity"/>
    <property type="evidence" value="ECO:0007669"/>
    <property type="project" value="UniProtKB-KW"/>
</dbReference>